<comment type="caution">
    <text evidence="2">The sequence shown here is derived from an EMBL/GenBank/DDBJ whole genome shotgun (WGS) entry which is preliminary data.</text>
</comment>
<evidence type="ECO:0000256" key="1">
    <source>
        <dbReference type="SAM" id="Phobius"/>
    </source>
</evidence>
<accession>A0ABU5IQD7</accession>
<dbReference type="EMBL" id="JAXOJX010000097">
    <property type="protein sequence ID" value="MDZ5461110.1"/>
    <property type="molecule type" value="Genomic_DNA"/>
</dbReference>
<proteinExistence type="predicted"/>
<keyword evidence="1" id="KW-0472">Membrane</keyword>
<evidence type="ECO:0000313" key="3">
    <source>
        <dbReference type="Proteomes" id="UP001293718"/>
    </source>
</evidence>
<feature type="transmembrane region" description="Helical" evidence="1">
    <location>
        <begin position="152"/>
        <end position="173"/>
    </location>
</feature>
<keyword evidence="3" id="KW-1185">Reference proteome</keyword>
<gene>
    <name evidence="2" type="ORF">SM757_31515</name>
</gene>
<keyword evidence="1" id="KW-0812">Transmembrane</keyword>
<dbReference type="RefSeq" id="WP_322468372.1">
    <property type="nucleotide sequence ID" value="NZ_JAXOJX010000097.1"/>
</dbReference>
<keyword evidence="1" id="KW-1133">Transmembrane helix</keyword>
<name>A0ABU5IQD7_9BURK</name>
<evidence type="ECO:0008006" key="4">
    <source>
        <dbReference type="Google" id="ProtNLM"/>
    </source>
</evidence>
<dbReference type="Proteomes" id="UP001293718">
    <property type="component" value="Unassembled WGS sequence"/>
</dbReference>
<sequence length="187" mass="20241">MSKAFVDANYRFIAANQEVNARITQRQQALALYVSLVVSLLAVLVALRPTPGSREPPVEWLIFGFPVASLCLAFLNYMAERAISNLRSFLSVLEQLEDAHRQLPSYNTDPRWSRGANQARRFRDIATAILVLGGNAAGLGAALAMYPQRFGAAPGFLYLACALAVASVLGVLVTPKWSYAPQGNGTA</sequence>
<reference evidence="2 3" key="1">
    <citation type="submission" date="2023-11" db="EMBL/GenBank/DDBJ databases">
        <title>Draft genome of Azohydromonas lata strain H1 (DSM1123), a polyhydroxyalkanoate producer.</title>
        <authorList>
            <person name="Traversa D."/>
            <person name="D'Addabbo P."/>
            <person name="Pazzani C."/>
            <person name="Manzari C."/>
            <person name="Chiara M."/>
            <person name="Scrascia M."/>
        </authorList>
    </citation>
    <scope>NUCLEOTIDE SEQUENCE [LARGE SCALE GENOMIC DNA]</scope>
    <source>
        <strain evidence="2 3">H1</strain>
    </source>
</reference>
<feature type="transmembrane region" description="Helical" evidence="1">
    <location>
        <begin position="60"/>
        <end position="79"/>
    </location>
</feature>
<feature type="transmembrane region" description="Helical" evidence="1">
    <location>
        <begin position="125"/>
        <end position="146"/>
    </location>
</feature>
<organism evidence="2 3">
    <name type="scientific">Azohydromonas lata</name>
    <dbReference type="NCBI Taxonomy" id="45677"/>
    <lineage>
        <taxon>Bacteria</taxon>
        <taxon>Pseudomonadati</taxon>
        <taxon>Pseudomonadota</taxon>
        <taxon>Betaproteobacteria</taxon>
        <taxon>Burkholderiales</taxon>
        <taxon>Sphaerotilaceae</taxon>
        <taxon>Azohydromonas</taxon>
    </lineage>
</organism>
<protein>
    <recommendedName>
        <fullName evidence="4">SMODS and SLOG-associating 2TM effector domain-containing protein</fullName>
    </recommendedName>
</protein>
<feature type="transmembrane region" description="Helical" evidence="1">
    <location>
        <begin position="30"/>
        <end position="48"/>
    </location>
</feature>
<evidence type="ECO:0000313" key="2">
    <source>
        <dbReference type="EMBL" id="MDZ5461110.1"/>
    </source>
</evidence>